<evidence type="ECO:0000313" key="1">
    <source>
        <dbReference type="EMBL" id="MDG3585018.1"/>
    </source>
</evidence>
<accession>A0ABT6FP29</accession>
<reference evidence="1" key="1">
    <citation type="submission" date="2022-11" db="EMBL/GenBank/DDBJ databases">
        <title>High-quality draft genome sequence of Galbibacter sp. strain CMA-7.</title>
        <authorList>
            <person name="Wei L."/>
            <person name="Dong C."/>
            <person name="Shao Z."/>
        </authorList>
    </citation>
    <scope>NUCLEOTIDE SEQUENCE</scope>
    <source>
        <strain evidence="1">CMA-7</strain>
    </source>
</reference>
<evidence type="ECO:0000313" key="2">
    <source>
        <dbReference type="Proteomes" id="UP001153642"/>
    </source>
</evidence>
<dbReference type="RefSeq" id="WP_277898749.1">
    <property type="nucleotide sequence ID" value="NZ_JAPMUA010000001.1"/>
</dbReference>
<proteinExistence type="predicted"/>
<comment type="caution">
    <text evidence="1">The sequence shown here is derived from an EMBL/GenBank/DDBJ whole genome shotgun (WGS) entry which is preliminary data.</text>
</comment>
<sequence length="184" mass="21529">MNTILTEKLSYVSGYRENRQALANFILTHEAYFPELLEHCFSNEENYSHKACWVTELVCKGKLTWLFPHLDFFLIKLPSLKNDSSIRPLAKVCELLCESYFIKKDPKTLSQLNDAHLEKLAEINFDWLISNVKVATKAYAMHCLFLLGKKYHWIYPELKHTLEQGFAHHSAAYKARARHILKKI</sequence>
<evidence type="ECO:0008006" key="3">
    <source>
        <dbReference type="Google" id="ProtNLM"/>
    </source>
</evidence>
<organism evidence="1 2">
    <name type="scientific">Galbibacter pacificus</name>
    <dbReference type="NCBI Taxonomy" id="2996052"/>
    <lineage>
        <taxon>Bacteria</taxon>
        <taxon>Pseudomonadati</taxon>
        <taxon>Bacteroidota</taxon>
        <taxon>Flavobacteriia</taxon>
        <taxon>Flavobacteriales</taxon>
        <taxon>Flavobacteriaceae</taxon>
        <taxon>Galbibacter</taxon>
    </lineage>
</organism>
<dbReference type="EMBL" id="JAPMUA010000001">
    <property type="protein sequence ID" value="MDG3585018.1"/>
    <property type="molecule type" value="Genomic_DNA"/>
</dbReference>
<gene>
    <name evidence="1" type="ORF">OSR52_03985</name>
</gene>
<name>A0ABT6FP29_9FLAO</name>
<dbReference type="Proteomes" id="UP001153642">
    <property type="component" value="Unassembled WGS sequence"/>
</dbReference>
<keyword evidence="2" id="KW-1185">Reference proteome</keyword>
<protein>
    <recommendedName>
        <fullName evidence="3">Adenylosuccinate lyase</fullName>
    </recommendedName>
</protein>